<dbReference type="Proteomes" id="UP001243364">
    <property type="component" value="Unassembled WGS sequence"/>
</dbReference>
<feature type="compositionally biased region" description="Basic and acidic residues" evidence="1">
    <location>
        <begin position="22"/>
        <end position="40"/>
    </location>
</feature>
<accession>A0ABU0Q3M4</accession>
<organism evidence="2 3">
    <name type="scientific">Streptomyces achromogenes</name>
    <dbReference type="NCBI Taxonomy" id="67255"/>
    <lineage>
        <taxon>Bacteria</taxon>
        <taxon>Bacillati</taxon>
        <taxon>Actinomycetota</taxon>
        <taxon>Actinomycetes</taxon>
        <taxon>Kitasatosporales</taxon>
        <taxon>Streptomycetaceae</taxon>
        <taxon>Streptomyces</taxon>
    </lineage>
</organism>
<proteinExistence type="predicted"/>
<reference evidence="2 3" key="1">
    <citation type="submission" date="2023-07" db="EMBL/GenBank/DDBJ databases">
        <title>Comparative genomics of wheat-associated soil bacteria to identify genetic determinants of phenazine resistance.</title>
        <authorList>
            <person name="Mouncey N."/>
        </authorList>
    </citation>
    <scope>NUCLEOTIDE SEQUENCE [LARGE SCALE GENOMIC DNA]</scope>
    <source>
        <strain evidence="2 3">W4I19-2</strain>
    </source>
</reference>
<protein>
    <submittedName>
        <fullName evidence="2">Uncharacterized protein (DUF2252 family)</fullName>
    </submittedName>
</protein>
<dbReference type="InterPro" id="IPR018721">
    <property type="entry name" value="DUF2252"/>
</dbReference>
<evidence type="ECO:0000256" key="1">
    <source>
        <dbReference type="SAM" id="MobiDB-lite"/>
    </source>
</evidence>
<keyword evidence="3" id="KW-1185">Reference proteome</keyword>
<name>A0ABU0Q3M4_STRAH</name>
<dbReference type="EMBL" id="JAUSYA010000001">
    <property type="protein sequence ID" value="MDQ0685266.1"/>
    <property type="molecule type" value="Genomic_DNA"/>
</dbReference>
<evidence type="ECO:0000313" key="2">
    <source>
        <dbReference type="EMBL" id="MDQ0685266.1"/>
    </source>
</evidence>
<gene>
    <name evidence="2" type="ORF">QFZ56_004229</name>
</gene>
<feature type="region of interest" description="Disordered" evidence="1">
    <location>
        <begin position="1"/>
        <end position="53"/>
    </location>
</feature>
<comment type="caution">
    <text evidence="2">The sequence shown here is derived from an EMBL/GenBank/DDBJ whole genome shotgun (WGS) entry which is preliminary data.</text>
</comment>
<dbReference type="PANTHER" id="PTHR39441">
    <property type="entry name" value="DUF2252 DOMAIN-CONTAINING PROTEIN"/>
    <property type="match status" value="1"/>
</dbReference>
<sequence>MSESSTTRVGDDSGDRRHRTPRERAERGRAARADVPRSSHAEFTPPPKRTDPVDVIEAQSAQRVPELVPIRYGRMSESPFRFYRGAAAIMAADLAETPRTGIRVQLCGDAHMLNFRLLASPERRLMFDINDFDETLPGPWEWDVKRLAASLVIAGRANGFSSKERASVVRSAVRAYRTRMRGFAQMGNLEVWYSRFEADELQETYAPELGAKNRERWRQARERARQHDNLQVVEKLTQVVGGRRLIANDPPLLVRLADLLPSAESDVMEREIGKIVSGYVGSLQSDRRFLLQGYRVADIARKVVGVGSVGTRCWIVLLLGKDDDDPLFLQAKEADESVLAPYAGAGDHRTQGERVVAGQRLMQATSDIFLGWERTTGLDGRRRDFYVRQLRDWKGIAVPENMSPNRMSLFGRLCGATLARAHARSGDRIAIAAYLGSGDVFDRALSTFAELYADQNESDHRALLHAVATGRVRAESA</sequence>
<dbReference type="PANTHER" id="PTHR39441:SF1">
    <property type="entry name" value="DUF2252 DOMAIN-CONTAINING PROTEIN"/>
    <property type="match status" value="1"/>
</dbReference>
<dbReference type="RefSeq" id="WP_307044871.1">
    <property type="nucleotide sequence ID" value="NZ_JAUSYA010000001.1"/>
</dbReference>
<dbReference type="Pfam" id="PF10009">
    <property type="entry name" value="DUF2252"/>
    <property type="match status" value="1"/>
</dbReference>
<evidence type="ECO:0000313" key="3">
    <source>
        <dbReference type="Proteomes" id="UP001243364"/>
    </source>
</evidence>